<keyword evidence="4 7" id="KW-0238">DNA-binding</keyword>
<evidence type="ECO:0000256" key="7">
    <source>
        <dbReference type="PROSITE-ProRule" id="PRU01091"/>
    </source>
</evidence>
<protein>
    <submittedName>
        <fullName evidence="10">Response regulator transcription factor</fullName>
    </submittedName>
</protein>
<dbReference type="RefSeq" id="WP_108131824.1">
    <property type="nucleotide sequence ID" value="NZ_CP098827.1"/>
</dbReference>
<evidence type="ECO:0000256" key="4">
    <source>
        <dbReference type="ARBA" id="ARBA00023125"/>
    </source>
</evidence>
<dbReference type="CDD" id="cd00383">
    <property type="entry name" value="trans_reg_C"/>
    <property type="match status" value="1"/>
</dbReference>
<evidence type="ECO:0000256" key="6">
    <source>
        <dbReference type="PROSITE-ProRule" id="PRU00169"/>
    </source>
</evidence>
<dbReference type="AlphaFoldDB" id="A0AAU7KJH9"/>
<dbReference type="GO" id="GO:0000156">
    <property type="term" value="F:phosphorelay response regulator activity"/>
    <property type="evidence" value="ECO:0007669"/>
    <property type="project" value="TreeGrafter"/>
</dbReference>
<keyword evidence="3" id="KW-0805">Transcription regulation</keyword>
<evidence type="ECO:0000256" key="5">
    <source>
        <dbReference type="ARBA" id="ARBA00023163"/>
    </source>
</evidence>
<dbReference type="InterPro" id="IPR001867">
    <property type="entry name" value="OmpR/PhoB-type_DNA-bd"/>
</dbReference>
<dbReference type="PANTHER" id="PTHR48111">
    <property type="entry name" value="REGULATOR OF RPOS"/>
    <property type="match status" value="1"/>
</dbReference>
<organism evidence="10">
    <name type="scientific">Halomonas sp. RT37</name>
    <dbReference type="NCBI Taxonomy" id="2950872"/>
    <lineage>
        <taxon>Bacteria</taxon>
        <taxon>Pseudomonadati</taxon>
        <taxon>Pseudomonadota</taxon>
        <taxon>Gammaproteobacteria</taxon>
        <taxon>Oceanospirillales</taxon>
        <taxon>Halomonadaceae</taxon>
        <taxon>Halomonas</taxon>
    </lineage>
</organism>
<dbReference type="GO" id="GO:0032993">
    <property type="term" value="C:protein-DNA complex"/>
    <property type="evidence" value="ECO:0007669"/>
    <property type="project" value="TreeGrafter"/>
</dbReference>
<dbReference type="InterPro" id="IPR001789">
    <property type="entry name" value="Sig_transdc_resp-reg_receiver"/>
</dbReference>
<dbReference type="PANTHER" id="PTHR48111:SF67">
    <property type="entry name" value="TRANSCRIPTIONAL REGULATORY PROTEIN TCTD"/>
    <property type="match status" value="1"/>
</dbReference>
<dbReference type="GO" id="GO:0006355">
    <property type="term" value="P:regulation of DNA-templated transcription"/>
    <property type="evidence" value="ECO:0007669"/>
    <property type="project" value="InterPro"/>
</dbReference>
<keyword evidence="5" id="KW-0804">Transcription</keyword>
<keyword evidence="2" id="KW-0902">Two-component regulatory system</keyword>
<evidence type="ECO:0000256" key="2">
    <source>
        <dbReference type="ARBA" id="ARBA00023012"/>
    </source>
</evidence>
<evidence type="ECO:0000259" key="9">
    <source>
        <dbReference type="PROSITE" id="PS51755"/>
    </source>
</evidence>
<name>A0AAU7KJH9_9GAMM</name>
<proteinExistence type="predicted"/>
<keyword evidence="1 6" id="KW-0597">Phosphoprotein</keyword>
<feature type="DNA-binding region" description="OmpR/PhoB-type" evidence="7">
    <location>
        <begin position="123"/>
        <end position="217"/>
    </location>
</feature>
<dbReference type="EMBL" id="CP098827">
    <property type="protein sequence ID" value="XBO71348.1"/>
    <property type="molecule type" value="Genomic_DNA"/>
</dbReference>
<dbReference type="SUPFAM" id="SSF52172">
    <property type="entry name" value="CheY-like"/>
    <property type="match status" value="1"/>
</dbReference>
<accession>A0AAU7KJH9</accession>
<feature type="domain" description="Response regulatory" evidence="8">
    <location>
        <begin position="2"/>
        <end position="115"/>
    </location>
</feature>
<dbReference type="GO" id="GO:0000976">
    <property type="term" value="F:transcription cis-regulatory region binding"/>
    <property type="evidence" value="ECO:0007669"/>
    <property type="project" value="TreeGrafter"/>
</dbReference>
<evidence type="ECO:0000259" key="8">
    <source>
        <dbReference type="PROSITE" id="PS50110"/>
    </source>
</evidence>
<feature type="modified residue" description="4-aspartylphosphate" evidence="6">
    <location>
        <position position="51"/>
    </location>
</feature>
<feature type="domain" description="OmpR/PhoB-type" evidence="9">
    <location>
        <begin position="123"/>
        <end position="217"/>
    </location>
</feature>
<dbReference type="PROSITE" id="PS50110">
    <property type="entry name" value="RESPONSE_REGULATORY"/>
    <property type="match status" value="1"/>
</dbReference>
<dbReference type="InterPro" id="IPR011006">
    <property type="entry name" value="CheY-like_superfamily"/>
</dbReference>
<dbReference type="Gene3D" id="1.10.10.10">
    <property type="entry name" value="Winged helix-like DNA-binding domain superfamily/Winged helix DNA-binding domain"/>
    <property type="match status" value="1"/>
</dbReference>
<gene>
    <name evidence="10" type="ORF">NFG58_01080</name>
</gene>
<dbReference type="Pfam" id="PF00486">
    <property type="entry name" value="Trans_reg_C"/>
    <property type="match status" value="1"/>
</dbReference>
<dbReference type="InterPro" id="IPR036388">
    <property type="entry name" value="WH-like_DNA-bd_sf"/>
</dbReference>
<dbReference type="FunFam" id="3.40.50.2300:FF:000002">
    <property type="entry name" value="DNA-binding response regulator PhoP"/>
    <property type="match status" value="1"/>
</dbReference>
<dbReference type="SUPFAM" id="SSF46894">
    <property type="entry name" value="C-terminal effector domain of the bipartite response regulators"/>
    <property type="match status" value="1"/>
</dbReference>
<dbReference type="InterPro" id="IPR016032">
    <property type="entry name" value="Sig_transdc_resp-reg_C-effctor"/>
</dbReference>
<evidence type="ECO:0000256" key="1">
    <source>
        <dbReference type="ARBA" id="ARBA00022553"/>
    </source>
</evidence>
<reference evidence="10" key="1">
    <citation type="submission" date="2022-06" db="EMBL/GenBank/DDBJ databases">
        <title>A novel DMS-producing enzyme.</title>
        <authorList>
            <person name="Zhang Y."/>
        </authorList>
    </citation>
    <scope>NUCLEOTIDE SEQUENCE</scope>
    <source>
        <strain evidence="10">RT37</strain>
    </source>
</reference>
<dbReference type="SMART" id="SM00448">
    <property type="entry name" value="REC"/>
    <property type="match status" value="1"/>
</dbReference>
<dbReference type="Gene3D" id="6.10.250.690">
    <property type="match status" value="1"/>
</dbReference>
<dbReference type="PROSITE" id="PS51755">
    <property type="entry name" value="OMPR_PHOB"/>
    <property type="match status" value="1"/>
</dbReference>
<sequence length="224" mass="25019">MRALLVEDDPLLGDGIKVALEREGYAVDWFTCGKPALEALALEAFSVVILDLGLPDCDGLEILRRLRQQTALPVLILTARDAVEERIQGLDAGADDYVLKPFDLQELLARLRVVIRRAAGRASSTIDVGTLCIDEARHCVDWEGRGIALSRREFALLIELARHPGQVLSRPRLESLLYGWGEELESNALEVHVHHLRKKLHKEMITTVRGIGYRLNTDFLAITP</sequence>
<dbReference type="GO" id="GO:0005829">
    <property type="term" value="C:cytosol"/>
    <property type="evidence" value="ECO:0007669"/>
    <property type="project" value="TreeGrafter"/>
</dbReference>
<dbReference type="Pfam" id="PF00072">
    <property type="entry name" value="Response_reg"/>
    <property type="match status" value="1"/>
</dbReference>
<dbReference type="SMART" id="SM00862">
    <property type="entry name" value="Trans_reg_C"/>
    <property type="match status" value="1"/>
</dbReference>
<dbReference type="CDD" id="cd17624">
    <property type="entry name" value="REC_OmpR_PmrA-like"/>
    <property type="match status" value="1"/>
</dbReference>
<dbReference type="InterPro" id="IPR039420">
    <property type="entry name" value="WalR-like"/>
</dbReference>
<evidence type="ECO:0000313" key="10">
    <source>
        <dbReference type="EMBL" id="XBO71348.1"/>
    </source>
</evidence>
<dbReference type="Gene3D" id="3.40.50.2300">
    <property type="match status" value="1"/>
</dbReference>
<evidence type="ECO:0000256" key="3">
    <source>
        <dbReference type="ARBA" id="ARBA00023015"/>
    </source>
</evidence>